<dbReference type="Proteomes" id="UP000242715">
    <property type="component" value="Unassembled WGS sequence"/>
</dbReference>
<accession>A0A2Z6MK55</accession>
<feature type="region of interest" description="Disordered" evidence="2">
    <location>
        <begin position="1"/>
        <end position="27"/>
    </location>
</feature>
<dbReference type="GO" id="GO:0046982">
    <property type="term" value="F:protein heterodimerization activity"/>
    <property type="evidence" value="ECO:0007669"/>
    <property type="project" value="InterPro"/>
</dbReference>
<reference evidence="4" key="1">
    <citation type="journal article" date="2017" name="Front. Plant Sci.">
        <title>Climate Clever Clovers: New Paradigm to Reduce the Environmental Footprint of Ruminants by Breeding Low Methanogenic Forages Utilizing Haplotype Variation.</title>
        <authorList>
            <person name="Kaur P."/>
            <person name="Appels R."/>
            <person name="Bayer P.E."/>
            <person name="Keeble-Gagnere G."/>
            <person name="Wang J."/>
            <person name="Hirakawa H."/>
            <person name="Shirasawa K."/>
            <person name="Vercoe P."/>
            <person name="Stefanova K."/>
            <person name="Durmic Z."/>
            <person name="Nichols P."/>
            <person name="Revell C."/>
            <person name="Isobe S.N."/>
            <person name="Edwards D."/>
            <person name="Erskine W."/>
        </authorList>
    </citation>
    <scope>NUCLEOTIDE SEQUENCE [LARGE SCALE GENOMIC DNA]</scope>
    <source>
        <strain evidence="4">cv. Daliak</strain>
    </source>
</reference>
<evidence type="ECO:0000313" key="3">
    <source>
        <dbReference type="EMBL" id="GAU14727.1"/>
    </source>
</evidence>
<sequence>MARTMIYNFTMPRDKKPAEEKNEDDDVDEKKKMNMYWNKNMLLRVLKQVHPNIPITSRALEVMKNIISSIMLKLVQISYARNLRRKNKSKLSINDITFAVMEVFPPQMAILARTAARKALTNHRVTQLTDKMDRTMSIKDVTDAFPPQMTNLTDHRVSELSAIMDRTMSIK</sequence>
<dbReference type="GO" id="GO:0030527">
    <property type="term" value="F:structural constituent of chromatin"/>
    <property type="evidence" value="ECO:0007669"/>
    <property type="project" value="InterPro"/>
</dbReference>
<gene>
    <name evidence="3" type="ORF">TSUD_203760</name>
</gene>
<evidence type="ECO:0000256" key="2">
    <source>
        <dbReference type="SAM" id="MobiDB-lite"/>
    </source>
</evidence>
<comment type="similarity">
    <text evidence="1">Belongs to the histone H2B family.</text>
</comment>
<dbReference type="OrthoDB" id="1433548at2759"/>
<evidence type="ECO:0008006" key="5">
    <source>
        <dbReference type="Google" id="ProtNLM"/>
    </source>
</evidence>
<dbReference type="AlphaFoldDB" id="A0A2Z6MK55"/>
<dbReference type="Gene3D" id="1.10.20.10">
    <property type="entry name" value="Histone, subunit A"/>
    <property type="match status" value="1"/>
</dbReference>
<keyword evidence="4" id="KW-1185">Reference proteome</keyword>
<protein>
    <recommendedName>
        <fullName evidence="5">Histone H2A/H2B/H3 domain-containing protein</fullName>
    </recommendedName>
</protein>
<dbReference type="GO" id="GO:0003677">
    <property type="term" value="F:DNA binding"/>
    <property type="evidence" value="ECO:0007669"/>
    <property type="project" value="InterPro"/>
</dbReference>
<dbReference type="InterPro" id="IPR009072">
    <property type="entry name" value="Histone-fold"/>
</dbReference>
<evidence type="ECO:0000313" key="4">
    <source>
        <dbReference type="Proteomes" id="UP000242715"/>
    </source>
</evidence>
<dbReference type="InterPro" id="IPR000558">
    <property type="entry name" value="Histone_H2B"/>
</dbReference>
<dbReference type="SUPFAM" id="SSF47113">
    <property type="entry name" value="Histone-fold"/>
    <property type="match status" value="1"/>
</dbReference>
<proteinExistence type="inferred from homology"/>
<evidence type="ECO:0000256" key="1">
    <source>
        <dbReference type="ARBA" id="ARBA00006846"/>
    </source>
</evidence>
<name>A0A2Z6MK55_TRISU</name>
<dbReference type="EMBL" id="DF973146">
    <property type="protein sequence ID" value="GAU14727.1"/>
    <property type="molecule type" value="Genomic_DNA"/>
</dbReference>
<dbReference type="PANTHER" id="PTHR23428">
    <property type="entry name" value="HISTONE H2B"/>
    <property type="match status" value="1"/>
</dbReference>
<organism evidence="3 4">
    <name type="scientific">Trifolium subterraneum</name>
    <name type="common">Subterranean clover</name>
    <dbReference type="NCBI Taxonomy" id="3900"/>
    <lineage>
        <taxon>Eukaryota</taxon>
        <taxon>Viridiplantae</taxon>
        <taxon>Streptophyta</taxon>
        <taxon>Embryophyta</taxon>
        <taxon>Tracheophyta</taxon>
        <taxon>Spermatophyta</taxon>
        <taxon>Magnoliopsida</taxon>
        <taxon>eudicotyledons</taxon>
        <taxon>Gunneridae</taxon>
        <taxon>Pentapetalae</taxon>
        <taxon>rosids</taxon>
        <taxon>fabids</taxon>
        <taxon>Fabales</taxon>
        <taxon>Fabaceae</taxon>
        <taxon>Papilionoideae</taxon>
        <taxon>50 kb inversion clade</taxon>
        <taxon>NPAAA clade</taxon>
        <taxon>Hologalegina</taxon>
        <taxon>IRL clade</taxon>
        <taxon>Trifolieae</taxon>
        <taxon>Trifolium</taxon>
    </lineage>
</organism>
<dbReference type="GO" id="GO:0000786">
    <property type="term" value="C:nucleosome"/>
    <property type="evidence" value="ECO:0007669"/>
    <property type="project" value="InterPro"/>
</dbReference>